<proteinExistence type="predicted"/>
<dbReference type="AlphaFoldDB" id="A0A6A4GZF5"/>
<organism evidence="3 4">
    <name type="scientific">Gymnopus androsaceus JB14</name>
    <dbReference type="NCBI Taxonomy" id="1447944"/>
    <lineage>
        <taxon>Eukaryota</taxon>
        <taxon>Fungi</taxon>
        <taxon>Dikarya</taxon>
        <taxon>Basidiomycota</taxon>
        <taxon>Agaricomycotina</taxon>
        <taxon>Agaricomycetes</taxon>
        <taxon>Agaricomycetidae</taxon>
        <taxon>Agaricales</taxon>
        <taxon>Marasmiineae</taxon>
        <taxon>Omphalotaceae</taxon>
        <taxon>Gymnopus</taxon>
    </lineage>
</organism>
<evidence type="ECO:0000259" key="2">
    <source>
        <dbReference type="Pfam" id="PF22485"/>
    </source>
</evidence>
<evidence type="ECO:0000313" key="3">
    <source>
        <dbReference type="EMBL" id="KAE9391319.1"/>
    </source>
</evidence>
<gene>
    <name evidence="3" type="ORF">BT96DRAFT_310983</name>
</gene>
<evidence type="ECO:0000256" key="1">
    <source>
        <dbReference type="SAM" id="Coils"/>
    </source>
</evidence>
<dbReference type="Proteomes" id="UP000799118">
    <property type="component" value="Unassembled WGS sequence"/>
</dbReference>
<feature type="domain" description="DUF6987" evidence="2">
    <location>
        <begin position="16"/>
        <end position="169"/>
    </location>
</feature>
<dbReference type="Pfam" id="PF22485">
    <property type="entry name" value="DUF6987"/>
    <property type="match status" value="1"/>
</dbReference>
<dbReference type="EMBL" id="ML769628">
    <property type="protein sequence ID" value="KAE9391319.1"/>
    <property type="molecule type" value="Genomic_DNA"/>
</dbReference>
<accession>A0A6A4GZF5</accession>
<protein>
    <recommendedName>
        <fullName evidence="2">DUF6987 domain-containing protein</fullName>
    </recommendedName>
</protein>
<reference evidence="3" key="1">
    <citation type="journal article" date="2019" name="Environ. Microbiol.">
        <title>Fungal ecological strategies reflected in gene transcription - a case study of two litter decomposers.</title>
        <authorList>
            <person name="Barbi F."/>
            <person name="Kohler A."/>
            <person name="Barry K."/>
            <person name="Baskaran P."/>
            <person name="Daum C."/>
            <person name="Fauchery L."/>
            <person name="Ihrmark K."/>
            <person name="Kuo A."/>
            <person name="LaButti K."/>
            <person name="Lipzen A."/>
            <person name="Morin E."/>
            <person name="Grigoriev I.V."/>
            <person name="Henrissat B."/>
            <person name="Lindahl B."/>
            <person name="Martin F."/>
        </authorList>
    </citation>
    <scope>NUCLEOTIDE SEQUENCE</scope>
    <source>
        <strain evidence="3">JB14</strain>
    </source>
</reference>
<keyword evidence="1" id="KW-0175">Coiled coil</keyword>
<feature type="coiled-coil region" evidence="1">
    <location>
        <begin position="14"/>
        <end position="45"/>
    </location>
</feature>
<sequence length="212" mass="23262">MGLIGKGGPTRPGLNELVQQAKSYLQEVKDKIRETLQILQSAEDSASSNQDHGGISINGNVPEQNLTEMASGMVNQLINNIVEEESQMNFQFRLQNTDAVPTSNGQQRTLAEALKETILLVGTLERACKNLPSSEKKDLDPPLINLRQALTEMMTRIGMLLAGVIDLKAYNLVNCMNSLLEILQPSKIEEKVEKGTTTTLTLDESSEHTAVE</sequence>
<dbReference type="InterPro" id="IPR054256">
    <property type="entry name" value="DUF6987"/>
</dbReference>
<name>A0A6A4GZF5_9AGAR</name>
<evidence type="ECO:0000313" key="4">
    <source>
        <dbReference type="Proteomes" id="UP000799118"/>
    </source>
</evidence>
<keyword evidence="4" id="KW-1185">Reference proteome</keyword>